<proteinExistence type="predicted"/>
<dbReference type="RefSeq" id="WP_043164333.1">
    <property type="nucleotide sequence ID" value="NZ_JDUV01000002.1"/>
</dbReference>
<organism evidence="7 8">
    <name type="scientific">Bifidobacterium callitrichos DSM 23973</name>
    <dbReference type="NCBI Taxonomy" id="1437609"/>
    <lineage>
        <taxon>Bacteria</taxon>
        <taxon>Bacillati</taxon>
        <taxon>Actinomycetota</taxon>
        <taxon>Actinomycetes</taxon>
        <taxon>Bifidobacteriales</taxon>
        <taxon>Bifidobacteriaceae</taxon>
        <taxon>Bifidobacterium</taxon>
    </lineage>
</organism>
<comment type="caution">
    <text evidence="7">The sequence shown here is derived from an EMBL/GenBank/DDBJ whole genome shotgun (WGS) entry which is preliminary data.</text>
</comment>
<dbReference type="Pfam" id="PF12698">
    <property type="entry name" value="ABC2_membrane_3"/>
    <property type="match status" value="2"/>
</dbReference>
<feature type="transmembrane region" description="Helical" evidence="5">
    <location>
        <begin position="547"/>
        <end position="568"/>
    </location>
</feature>
<comment type="subcellular location">
    <subcellularLocation>
        <location evidence="1">Membrane</location>
        <topology evidence="1">Multi-pass membrane protein</topology>
    </subcellularLocation>
</comment>
<feature type="domain" description="ABC-2 type transporter transmembrane" evidence="6">
    <location>
        <begin position="21"/>
        <end position="212"/>
    </location>
</feature>
<dbReference type="Gene3D" id="3.40.1710.10">
    <property type="entry name" value="abc type-2 transporter like domain"/>
    <property type="match status" value="1"/>
</dbReference>
<dbReference type="OrthoDB" id="9811483at2"/>
<keyword evidence="3 5" id="KW-1133">Transmembrane helix</keyword>
<reference evidence="7 8" key="1">
    <citation type="submission" date="2014-03" db="EMBL/GenBank/DDBJ databases">
        <title>Genomics of Bifidobacteria.</title>
        <authorList>
            <person name="Ventura M."/>
            <person name="Milani C."/>
            <person name="Lugli G.A."/>
        </authorList>
    </citation>
    <scope>NUCLEOTIDE SEQUENCE [LARGE SCALE GENOMIC DNA]</scope>
    <source>
        <strain evidence="7 8">DSM 23973</strain>
    </source>
</reference>
<dbReference type="InterPro" id="IPR051328">
    <property type="entry name" value="T7SS_ABC-Transporter"/>
</dbReference>
<dbReference type="GO" id="GO:0140359">
    <property type="term" value="F:ABC-type transporter activity"/>
    <property type="evidence" value="ECO:0007669"/>
    <property type="project" value="InterPro"/>
</dbReference>
<dbReference type="PANTHER" id="PTHR43077:SF10">
    <property type="entry name" value="TRANSPORT PERMEASE PROTEIN"/>
    <property type="match status" value="1"/>
</dbReference>
<dbReference type="eggNOG" id="COG1511">
    <property type="taxonomic scope" value="Bacteria"/>
</dbReference>
<dbReference type="GO" id="GO:0016020">
    <property type="term" value="C:membrane"/>
    <property type="evidence" value="ECO:0007669"/>
    <property type="project" value="UniProtKB-SubCell"/>
</dbReference>
<gene>
    <name evidence="7" type="ORF">BCAL_0669</name>
</gene>
<name>A0A087A9G4_9BIFI</name>
<dbReference type="Proteomes" id="UP000029072">
    <property type="component" value="Unassembled WGS sequence"/>
</dbReference>
<evidence type="ECO:0000259" key="6">
    <source>
        <dbReference type="Pfam" id="PF12698"/>
    </source>
</evidence>
<keyword evidence="4 5" id="KW-0472">Membrane</keyword>
<feature type="transmembrane region" description="Helical" evidence="5">
    <location>
        <begin position="710"/>
        <end position="728"/>
    </location>
</feature>
<evidence type="ECO:0000256" key="2">
    <source>
        <dbReference type="ARBA" id="ARBA00022692"/>
    </source>
</evidence>
<dbReference type="STRING" id="1437609.BCAL_0669"/>
<dbReference type="NCBIfam" id="TIGR03061">
    <property type="entry name" value="pip_yhgE_Nterm"/>
    <property type="match status" value="1"/>
</dbReference>
<feature type="transmembrane region" description="Helical" evidence="5">
    <location>
        <begin position="20"/>
        <end position="38"/>
    </location>
</feature>
<feature type="domain" description="ABC-2 type transporter transmembrane" evidence="6">
    <location>
        <begin position="392"/>
        <end position="720"/>
    </location>
</feature>
<dbReference type="InterPro" id="IPR017501">
    <property type="entry name" value="Phage_infect_YhgE_C"/>
</dbReference>
<evidence type="ECO:0000313" key="7">
    <source>
        <dbReference type="EMBL" id="KFI55414.1"/>
    </source>
</evidence>
<dbReference type="PANTHER" id="PTHR43077">
    <property type="entry name" value="TRANSPORT PERMEASE YVFS-RELATED"/>
    <property type="match status" value="1"/>
</dbReference>
<dbReference type="NCBIfam" id="TIGR03062">
    <property type="entry name" value="pip_yhgE_Cterm"/>
    <property type="match status" value="1"/>
</dbReference>
<evidence type="ECO:0000313" key="8">
    <source>
        <dbReference type="Proteomes" id="UP000029072"/>
    </source>
</evidence>
<evidence type="ECO:0000256" key="4">
    <source>
        <dbReference type="ARBA" id="ARBA00023136"/>
    </source>
</evidence>
<keyword evidence="2 5" id="KW-0812">Transmembrane</keyword>
<dbReference type="InterPro" id="IPR013525">
    <property type="entry name" value="ABC2_TM"/>
</dbReference>
<feature type="transmembrane region" description="Helical" evidence="5">
    <location>
        <begin position="619"/>
        <end position="642"/>
    </location>
</feature>
<evidence type="ECO:0000256" key="5">
    <source>
        <dbReference type="SAM" id="Phobius"/>
    </source>
</evidence>
<dbReference type="AlphaFoldDB" id="A0A087A9G4"/>
<protein>
    <submittedName>
        <fullName evidence="7">Membrane protein</fullName>
    </submittedName>
</protein>
<evidence type="ECO:0000256" key="1">
    <source>
        <dbReference type="ARBA" id="ARBA00004141"/>
    </source>
</evidence>
<evidence type="ECO:0000256" key="3">
    <source>
        <dbReference type="ARBA" id="ARBA00022989"/>
    </source>
</evidence>
<feature type="transmembrane region" description="Helical" evidence="5">
    <location>
        <begin position="649"/>
        <end position="668"/>
    </location>
</feature>
<dbReference type="InterPro" id="IPR017500">
    <property type="entry name" value="Phage_infect_YhgE_N"/>
</dbReference>
<dbReference type="EMBL" id="JGYS01000005">
    <property type="protein sequence ID" value="KFI55414.1"/>
    <property type="molecule type" value="Genomic_DNA"/>
</dbReference>
<feature type="transmembrane region" description="Helical" evidence="5">
    <location>
        <begin position="589"/>
        <end position="613"/>
    </location>
</feature>
<accession>A0A087A9G4</accession>
<sequence length="746" mass="79453">MKNVWTIFRTDMLHIRSSVIALIIAIGLILMPSFYAWFNIYANWDPYDSTGDMKVAVANSDKGYQGDLLPAKVNMGDQVSNALRANDSLDWTFVNEDKAKSGVESGEYYAAIVIPEDFSTDLFSLLNEGTADSGKTDKTKARQAQLVYYSNPKKNPIGSTVTDQGASTVRQQISDTLTSSVAQTAAGTLDSVASYLDTDQSARSISALSANLRRQSADLSDAADLASSYAGLADSAASLLDASGKSMERTKRSLQSSTVDMDGITGKLGDASTSIDRVNANMADGLDSAANAFDNVGDNAEEALGKPAAGSANTAAALRAISTNRIRPMIASLTQYRNTLVSIRETLHTEPAKAAIDRAIADVDRTLKRLNATDTKINDAADQAEAKGQAINDSGKDIAAQAQASAQSIRDLNKSYQDNVVATLSGVTDSAKRTGTDAKALVDETTSALADVTGRTDGSGSAGALTNIKELTANIDTAHDTLLEQSKKLGETADKLDEAMASGGVEEVRKLLSQPTDTIALAMTTPVTTKRIAVYPIANNGSAMTPFYTLLAIWVGAMFLSIILKANVSDRISAALDRPRPWQLYLGRGLTFVAFSLAQTTVLGLGDLLYLRAQATDPLLFMLCLWWSSLVSSMLVYTLAAVFNTVGKAICAALMVSQIAGIGGTFPVEMLPGVFRQLYPYLPFSHGITALREAVGGFYGNVYWEQMGRMGIYLVVALLIGFTLYTPVTRAMAKTSTLISSTMAMN</sequence>